<sequence length="782" mass="85772">MMLYKKSKVYLALLATYTASISAQTQQDVGAMLEEIIVTAEKREATLQDTAIAVTALDAGTLERSNIEDSLDLQFAVPNLMLGQNDNITLRGVGQSVLGGGADPAVSSTFNTMAISPTGEIYDLERIEVLRGPQGTLFGRNTTGGVINTVSAKPTETFSADLAAQVANFGSIRTVGVVNLPLTDSVYQRFAFNTVRRDGYTENEFNGTDVDGRDQVSIRSTTRFEFGGDNEATLIVQYYDEDSDRQSAVKVACKQDTTLGCAPDTEDEIGYPADFIGSVDTGLLLGGILKPNRYGEAPSDYRTVRLETDPTYELEELFAGLEVNISLGDNLTLTSVTSYADGEFNQFRDFDLAAAPDAFNVTPATPEAALTYLYDGEFQTRTDYASTQRNISESESFAQEFRLASGFDGPLNFLVGISYFEEDVDFWGASYIPGLHNTLNPAFAAGLITGGVTNESDRTSESQAVFGEVNYDLTENLILTTGLRYTEDEKRSTAGFNTLGEVTNFVTAEGSWEEVTGKINLSWRTELPFTNDTTVYGTLSRGYKGGGLNPGNIISETFDPEYINAIEIGAKNQLLNNSMQLNAAAFYYDYKDYQVGGLIEGVAVNFNAEKAKIQGFELEGLYLITENLLVNANLAILDTEIVSSLPLPNTSLGSVGGVPILEDVEGNDLPNAPESSFSLGVQYTQQLNDTYELRYRADYYWQDEFQGREFDNYTYDAWDRTDLYLTLSETGGRWEVEAFVKNVTDDDGITGGSAEAALVGLFRKLRLLDPRTYGVEFNYHWD</sequence>
<dbReference type="EMBL" id="VHSG01000012">
    <property type="protein sequence ID" value="TQV78772.1"/>
    <property type="molecule type" value="Genomic_DNA"/>
</dbReference>
<comment type="similarity">
    <text evidence="11 12">Belongs to the TonB-dependent receptor family.</text>
</comment>
<evidence type="ECO:0000256" key="8">
    <source>
        <dbReference type="ARBA" id="ARBA00023077"/>
    </source>
</evidence>
<dbReference type="GO" id="GO:0009279">
    <property type="term" value="C:cell outer membrane"/>
    <property type="evidence" value="ECO:0007669"/>
    <property type="project" value="UniProtKB-SubCell"/>
</dbReference>
<evidence type="ECO:0000256" key="11">
    <source>
        <dbReference type="PROSITE-ProRule" id="PRU01360"/>
    </source>
</evidence>
<keyword evidence="7" id="KW-0406">Ion transport</keyword>
<evidence type="ECO:0000313" key="16">
    <source>
        <dbReference type="EMBL" id="TQV78772.1"/>
    </source>
</evidence>
<feature type="domain" description="TonB-dependent receptor plug" evidence="15">
    <location>
        <begin position="47"/>
        <end position="146"/>
    </location>
</feature>
<dbReference type="SUPFAM" id="SSF56935">
    <property type="entry name" value="Porins"/>
    <property type="match status" value="1"/>
</dbReference>
<keyword evidence="8 12" id="KW-0798">TonB box</keyword>
<evidence type="ECO:0000313" key="17">
    <source>
        <dbReference type="Proteomes" id="UP000319732"/>
    </source>
</evidence>
<dbReference type="Pfam" id="PF07715">
    <property type="entry name" value="Plug"/>
    <property type="match status" value="1"/>
</dbReference>
<name>A0A545TNH3_9GAMM</name>
<evidence type="ECO:0000256" key="10">
    <source>
        <dbReference type="ARBA" id="ARBA00023237"/>
    </source>
</evidence>
<dbReference type="Gene3D" id="2.40.170.20">
    <property type="entry name" value="TonB-dependent receptor, beta-barrel domain"/>
    <property type="match status" value="2"/>
</dbReference>
<evidence type="ECO:0000259" key="14">
    <source>
        <dbReference type="Pfam" id="PF00593"/>
    </source>
</evidence>
<evidence type="ECO:0000259" key="15">
    <source>
        <dbReference type="Pfam" id="PF07715"/>
    </source>
</evidence>
<keyword evidence="10 11" id="KW-0998">Cell outer membrane</keyword>
<accession>A0A545TNH3</accession>
<dbReference type="InterPro" id="IPR012910">
    <property type="entry name" value="Plug_dom"/>
</dbReference>
<keyword evidence="6" id="KW-0408">Iron</keyword>
<keyword evidence="16" id="KW-0675">Receptor</keyword>
<keyword evidence="9 11" id="KW-0472">Membrane</keyword>
<gene>
    <name evidence="16" type="ORF">FKG94_12180</name>
</gene>
<dbReference type="PROSITE" id="PS52016">
    <property type="entry name" value="TONB_DEPENDENT_REC_3"/>
    <property type="match status" value="1"/>
</dbReference>
<evidence type="ECO:0000256" key="13">
    <source>
        <dbReference type="SAM" id="SignalP"/>
    </source>
</evidence>
<feature type="signal peptide" evidence="13">
    <location>
        <begin position="1"/>
        <end position="23"/>
    </location>
</feature>
<keyword evidence="5 11" id="KW-0812">Transmembrane</keyword>
<evidence type="ECO:0000256" key="5">
    <source>
        <dbReference type="ARBA" id="ARBA00022692"/>
    </source>
</evidence>
<evidence type="ECO:0000256" key="9">
    <source>
        <dbReference type="ARBA" id="ARBA00023136"/>
    </source>
</evidence>
<comment type="subcellular location">
    <subcellularLocation>
        <location evidence="1 11">Cell outer membrane</location>
        <topology evidence="1 11">Multi-pass membrane protein</topology>
    </subcellularLocation>
</comment>
<dbReference type="Pfam" id="PF00593">
    <property type="entry name" value="TonB_dep_Rec_b-barrel"/>
    <property type="match status" value="1"/>
</dbReference>
<dbReference type="PANTHER" id="PTHR32552">
    <property type="entry name" value="FERRICHROME IRON RECEPTOR-RELATED"/>
    <property type="match status" value="1"/>
</dbReference>
<evidence type="ECO:0000256" key="12">
    <source>
        <dbReference type="RuleBase" id="RU003357"/>
    </source>
</evidence>
<dbReference type="InterPro" id="IPR000531">
    <property type="entry name" value="Beta-barrel_TonB"/>
</dbReference>
<feature type="chain" id="PRO_5022123677" evidence="13">
    <location>
        <begin position="24"/>
        <end position="782"/>
    </location>
</feature>
<keyword evidence="4" id="KW-0410">Iron transport</keyword>
<evidence type="ECO:0000256" key="3">
    <source>
        <dbReference type="ARBA" id="ARBA00022452"/>
    </source>
</evidence>
<dbReference type="OrthoDB" id="7051185at2"/>
<organism evidence="16 17">
    <name type="scientific">Exilibacterium tricleocarpae</name>
    <dbReference type="NCBI Taxonomy" id="2591008"/>
    <lineage>
        <taxon>Bacteria</taxon>
        <taxon>Pseudomonadati</taxon>
        <taxon>Pseudomonadota</taxon>
        <taxon>Gammaproteobacteria</taxon>
        <taxon>Cellvibrionales</taxon>
        <taxon>Cellvibrionaceae</taxon>
        <taxon>Exilibacterium</taxon>
    </lineage>
</organism>
<evidence type="ECO:0000256" key="2">
    <source>
        <dbReference type="ARBA" id="ARBA00022448"/>
    </source>
</evidence>
<proteinExistence type="inferred from homology"/>
<dbReference type="Proteomes" id="UP000319732">
    <property type="component" value="Unassembled WGS sequence"/>
</dbReference>
<evidence type="ECO:0000256" key="4">
    <source>
        <dbReference type="ARBA" id="ARBA00022496"/>
    </source>
</evidence>
<dbReference type="AlphaFoldDB" id="A0A545TNH3"/>
<dbReference type="PANTHER" id="PTHR32552:SF81">
    <property type="entry name" value="TONB-DEPENDENT OUTER MEMBRANE RECEPTOR"/>
    <property type="match status" value="1"/>
</dbReference>
<keyword evidence="17" id="KW-1185">Reference proteome</keyword>
<evidence type="ECO:0000256" key="1">
    <source>
        <dbReference type="ARBA" id="ARBA00004571"/>
    </source>
</evidence>
<dbReference type="InterPro" id="IPR036942">
    <property type="entry name" value="Beta-barrel_TonB_sf"/>
</dbReference>
<keyword evidence="2 11" id="KW-0813">Transport</keyword>
<keyword evidence="13" id="KW-0732">Signal</keyword>
<protein>
    <submittedName>
        <fullName evidence="16">TonB-dependent receptor</fullName>
    </submittedName>
</protein>
<feature type="domain" description="TonB-dependent receptor-like beta-barrel" evidence="14">
    <location>
        <begin position="283"/>
        <end position="743"/>
    </location>
</feature>
<evidence type="ECO:0000256" key="7">
    <source>
        <dbReference type="ARBA" id="ARBA00023065"/>
    </source>
</evidence>
<evidence type="ECO:0000256" key="6">
    <source>
        <dbReference type="ARBA" id="ARBA00023004"/>
    </source>
</evidence>
<comment type="caution">
    <text evidence="16">The sequence shown here is derived from an EMBL/GenBank/DDBJ whole genome shotgun (WGS) entry which is preliminary data.</text>
</comment>
<reference evidence="16 17" key="1">
    <citation type="submission" date="2019-06" db="EMBL/GenBank/DDBJ databases">
        <title>Whole genome sequence for Cellvibrionaceae sp. R142.</title>
        <authorList>
            <person name="Wang G."/>
        </authorList>
    </citation>
    <scope>NUCLEOTIDE SEQUENCE [LARGE SCALE GENOMIC DNA]</scope>
    <source>
        <strain evidence="16 17">R142</strain>
    </source>
</reference>
<keyword evidence="3 11" id="KW-1134">Transmembrane beta strand</keyword>
<dbReference type="RefSeq" id="WP_142904607.1">
    <property type="nucleotide sequence ID" value="NZ_ML660093.1"/>
</dbReference>
<dbReference type="GO" id="GO:0006826">
    <property type="term" value="P:iron ion transport"/>
    <property type="evidence" value="ECO:0007669"/>
    <property type="project" value="UniProtKB-KW"/>
</dbReference>
<dbReference type="InterPro" id="IPR039426">
    <property type="entry name" value="TonB-dep_rcpt-like"/>
</dbReference>